<evidence type="ECO:0000313" key="3">
    <source>
        <dbReference type="Proteomes" id="UP000821866"/>
    </source>
</evidence>
<evidence type="ECO:0000256" key="1">
    <source>
        <dbReference type="SAM" id="MobiDB-lite"/>
    </source>
</evidence>
<sequence length="179" mass="19572">MLYQTAVRTRTGRVQGVVQKDRRKRDGGRSGTAAHHEDTDPVAATRAKSARAPNRRRLDWDAAHVDGTPGRRRARLHAATSNRLNSGGDKTLSQAGEEENRLRLLSRGRNSLGETTAASIPAQGARDRHAETAMPVSGSAPRQPVRAAPCRWNAAVHLSSVATKIERGRRSDEFEQKGR</sequence>
<dbReference type="Proteomes" id="UP000821866">
    <property type="component" value="Chromosome 2"/>
</dbReference>
<keyword evidence="3" id="KW-1185">Reference proteome</keyword>
<dbReference type="AlphaFoldDB" id="A0A9J6EI17"/>
<name>A0A9J6EI17_RHIMP</name>
<protein>
    <submittedName>
        <fullName evidence="2">Uncharacterized protein</fullName>
    </submittedName>
</protein>
<feature type="compositionally biased region" description="Low complexity" evidence="1">
    <location>
        <begin position="1"/>
        <end position="18"/>
    </location>
</feature>
<gene>
    <name evidence="2" type="ORF">HPB51_020130</name>
</gene>
<feature type="region of interest" description="Disordered" evidence="1">
    <location>
        <begin position="120"/>
        <end position="145"/>
    </location>
</feature>
<feature type="region of interest" description="Disordered" evidence="1">
    <location>
        <begin position="1"/>
        <end position="54"/>
    </location>
</feature>
<reference evidence="2" key="1">
    <citation type="journal article" date="2020" name="Cell">
        <title>Large-Scale Comparative Analyses of Tick Genomes Elucidate Their Genetic Diversity and Vector Capacities.</title>
        <authorList>
            <consortium name="Tick Genome and Microbiome Consortium (TIGMIC)"/>
            <person name="Jia N."/>
            <person name="Wang J."/>
            <person name="Shi W."/>
            <person name="Du L."/>
            <person name="Sun Y."/>
            <person name="Zhan W."/>
            <person name="Jiang J.F."/>
            <person name="Wang Q."/>
            <person name="Zhang B."/>
            <person name="Ji P."/>
            <person name="Bell-Sakyi L."/>
            <person name="Cui X.M."/>
            <person name="Yuan T.T."/>
            <person name="Jiang B.G."/>
            <person name="Yang W.F."/>
            <person name="Lam T.T."/>
            <person name="Chang Q.C."/>
            <person name="Ding S.J."/>
            <person name="Wang X.J."/>
            <person name="Zhu J.G."/>
            <person name="Ruan X.D."/>
            <person name="Zhao L."/>
            <person name="Wei J.T."/>
            <person name="Ye R.Z."/>
            <person name="Que T.C."/>
            <person name="Du C.H."/>
            <person name="Zhou Y.H."/>
            <person name="Cheng J.X."/>
            <person name="Dai P.F."/>
            <person name="Guo W.B."/>
            <person name="Han X.H."/>
            <person name="Huang E.J."/>
            <person name="Li L.F."/>
            <person name="Wei W."/>
            <person name="Gao Y.C."/>
            <person name="Liu J.Z."/>
            <person name="Shao H.Z."/>
            <person name="Wang X."/>
            <person name="Wang C.C."/>
            <person name="Yang T.C."/>
            <person name="Huo Q.B."/>
            <person name="Li W."/>
            <person name="Chen H.Y."/>
            <person name="Chen S.E."/>
            <person name="Zhou L.G."/>
            <person name="Ni X.B."/>
            <person name="Tian J.H."/>
            <person name="Sheng Y."/>
            <person name="Liu T."/>
            <person name="Pan Y.S."/>
            <person name="Xia L.Y."/>
            <person name="Li J."/>
            <person name="Zhao F."/>
            <person name="Cao W.C."/>
        </authorList>
    </citation>
    <scope>NUCLEOTIDE SEQUENCE</scope>
    <source>
        <strain evidence="2">Rmic-2018</strain>
    </source>
</reference>
<proteinExistence type="predicted"/>
<evidence type="ECO:0000313" key="2">
    <source>
        <dbReference type="EMBL" id="KAH8034113.1"/>
    </source>
</evidence>
<comment type="caution">
    <text evidence="2">The sequence shown here is derived from an EMBL/GenBank/DDBJ whole genome shotgun (WGS) entry which is preliminary data.</text>
</comment>
<reference evidence="2" key="2">
    <citation type="submission" date="2021-09" db="EMBL/GenBank/DDBJ databases">
        <authorList>
            <person name="Jia N."/>
            <person name="Wang J."/>
            <person name="Shi W."/>
            <person name="Du L."/>
            <person name="Sun Y."/>
            <person name="Zhan W."/>
            <person name="Jiang J."/>
            <person name="Wang Q."/>
            <person name="Zhang B."/>
            <person name="Ji P."/>
            <person name="Sakyi L.B."/>
            <person name="Cui X."/>
            <person name="Yuan T."/>
            <person name="Jiang B."/>
            <person name="Yang W."/>
            <person name="Lam T.T.-Y."/>
            <person name="Chang Q."/>
            <person name="Ding S."/>
            <person name="Wang X."/>
            <person name="Zhu J."/>
            <person name="Ruan X."/>
            <person name="Zhao L."/>
            <person name="Wei J."/>
            <person name="Que T."/>
            <person name="Du C."/>
            <person name="Cheng J."/>
            <person name="Dai P."/>
            <person name="Han X."/>
            <person name="Huang E."/>
            <person name="Gao Y."/>
            <person name="Liu J."/>
            <person name="Shao H."/>
            <person name="Ye R."/>
            <person name="Li L."/>
            <person name="Wei W."/>
            <person name="Wang X."/>
            <person name="Wang C."/>
            <person name="Huo Q."/>
            <person name="Li W."/>
            <person name="Guo W."/>
            <person name="Chen H."/>
            <person name="Chen S."/>
            <person name="Zhou L."/>
            <person name="Zhou L."/>
            <person name="Ni X."/>
            <person name="Tian J."/>
            <person name="Zhou Y."/>
            <person name="Sheng Y."/>
            <person name="Liu T."/>
            <person name="Pan Y."/>
            <person name="Xia L."/>
            <person name="Li J."/>
            <person name="Zhao F."/>
            <person name="Cao W."/>
        </authorList>
    </citation>
    <scope>NUCLEOTIDE SEQUENCE</scope>
    <source>
        <strain evidence="2">Rmic-2018</strain>
        <tissue evidence="2">Larvae</tissue>
    </source>
</reference>
<accession>A0A9J6EI17</accession>
<dbReference type="EMBL" id="JABSTU010000004">
    <property type="protein sequence ID" value="KAH8034113.1"/>
    <property type="molecule type" value="Genomic_DNA"/>
</dbReference>
<organism evidence="2 3">
    <name type="scientific">Rhipicephalus microplus</name>
    <name type="common">Cattle tick</name>
    <name type="synonym">Boophilus microplus</name>
    <dbReference type="NCBI Taxonomy" id="6941"/>
    <lineage>
        <taxon>Eukaryota</taxon>
        <taxon>Metazoa</taxon>
        <taxon>Ecdysozoa</taxon>
        <taxon>Arthropoda</taxon>
        <taxon>Chelicerata</taxon>
        <taxon>Arachnida</taxon>
        <taxon>Acari</taxon>
        <taxon>Parasitiformes</taxon>
        <taxon>Ixodida</taxon>
        <taxon>Ixodoidea</taxon>
        <taxon>Ixodidae</taxon>
        <taxon>Rhipicephalinae</taxon>
        <taxon>Rhipicephalus</taxon>
        <taxon>Boophilus</taxon>
    </lineage>
</organism>
<feature type="region of interest" description="Disordered" evidence="1">
    <location>
        <begin position="77"/>
        <end position="99"/>
    </location>
</feature>